<sequence>MSFSDGCEADANWRGDGEGKVSSEARIRVVTVDVGGDCRARAATLRQGQVDGRADREAATLQLRGVPKMQQNSSHKTRQAQAARHTHTHSQTQRVLLVWRKIERPSLLAYKWLQRRYRMGVAAIEVNVKAIVRGKSC</sequence>
<evidence type="ECO:0000313" key="2">
    <source>
        <dbReference type="EMBL" id="GAC97910.1"/>
    </source>
</evidence>
<dbReference type="EMBL" id="DF238814">
    <property type="protein sequence ID" value="GAC97910.1"/>
    <property type="molecule type" value="Genomic_DNA"/>
</dbReference>
<name>R9PIJ7_PSEHS</name>
<reference evidence="3" key="1">
    <citation type="journal article" date="2013" name="Genome Announc.">
        <title>Draft genome sequence of the basidiomycetous yeast-like fungus Pseudozyma hubeiensis SY62, which produces an abundant amount of the biosurfactant mannosylerythritol lipids.</title>
        <authorList>
            <person name="Konishi M."/>
            <person name="Hatada Y."/>
            <person name="Horiuchi J."/>
        </authorList>
    </citation>
    <scope>NUCLEOTIDE SEQUENCE [LARGE SCALE GENOMIC DNA]</scope>
    <source>
        <strain evidence="3">SY62</strain>
    </source>
</reference>
<dbReference type="GeneID" id="24110776"/>
<proteinExistence type="predicted"/>
<dbReference type="HOGENOM" id="CLU_1866017_0_0_1"/>
<evidence type="ECO:0000256" key="1">
    <source>
        <dbReference type="SAM" id="MobiDB-lite"/>
    </source>
</evidence>
<accession>R9PIJ7</accession>
<dbReference type="AlphaFoldDB" id="R9PIJ7"/>
<evidence type="ECO:0000313" key="3">
    <source>
        <dbReference type="Proteomes" id="UP000014071"/>
    </source>
</evidence>
<dbReference type="RefSeq" id="XP_012191497.1">
    <property type="nucleotide sequence ID" value="XM_012336107.1"/>
</dbReference>
<dbReference type="Proteomes" id="UP000014071">
    <property type="component" value="Unassembled WGS sequence"/>
</dbReference>
<feature type="region of interest" description="Disordered" evidence="1">
    <location>
        <begin position="67"/>
        <end position="89"/>
    </location>
</feature>
<protein>
    <submittedName>
        <fullName evidence="2">Uncharacterized protein</fullName>
    </submittedName>
</protein>
<keyword evidence="3" id="KW-1185">Reference proteome</keyword>
<organism evidence="2 3">
    <name type="scientific">Pseudozyma hubeiensis (strain SY62)</name>
    <name type="common">Yeast</name>
    <dbReference type="NCBI Taxonomy" id="1305764"/>
    <lineage>
        <taxon>Eukaryota</taxon>
        <taxon>Fungi</taxon>
        <taxon>Dikarya</taxon>
        <taxon>Basidiomycota</taxon>
        <taxon>Ustilaginomycotina</taxon>
        <taxon>Ustilaginomycetes</taxon>
        <taxon>Ustilaginales</taxon>
        <taxon>Ustilaginaceae</taxon>
        <taxon>Pseudozyma</taxon>
    </lineage>
</organism>
<gene>
    <name evidence="2" type="ORF">PHSY_005498</name>
</gene>